<sequence>MLWKFFFISVLLYGGTGSQPVAGGPDGPGGGGPGGGGPGGGGPGGGGPGGGEPGGGGPGGGEPGGGGPGGGGPGGGGPGGGGPGGGGPGGGGPGGGYPGDNGLGGDGPGGGGPGWGRPGGGGYGDNGLGGDGPGGGENGADRPGGYGPPNPDYENEPETPELESDEDGLGMGDEYYGSTESGAELTDIPQADVDDALFLEYGEYSTMKEAVELALALEAAERHAEVSAAMSAPSTSGAGGEAGEGLHSTSATVQARRAPTGGAGHGSRRRARPSGRAPGAQQVTEQRCWRCG</sequence>
<keyword evidence="2" id="KW-0732">Signal</keyword>
<protein>
    <submittedName>
        <fullName evidence="3">Uncharacterized protein</fullName>
    </submittedName>
</protein>
<evidence type="ECO:0000313" key="4">
    <source>
        <dbReference type="Proteomes" id="UP001153714"/>
    </source>
</evidence>
<keyword evidence="4" id="KW-1185">Reference proteome</keyword>
<accession>A0A9N9WJ47</accession>
<feature type="chain" id="PRO_5040305646" evidence="2">
    <location>
        <begin position="19"/>
        <end position="292"/>
    </location>
</feature>
<organism evidence="3 4">
    <name type="scientific">Diatraea saccharalis</name>
    <name type="common">sugarcane borer</name>
    <dbReference type="NCBI Taxonomy" id="40085"/>
    <lineage>
        <taxon>Eukaryota</taxon>
        <taxon>Metazoa</taxon>
        <taxon>Ecdysozoa</taxon>
        <taxon>Arthropoda</taxon>
        <taxon>Hexapoda</taxon>
        <taxon>Insecta</taxon>
        <taxon>Pterygota</taxon>
        <taxon>Neoptera</taxon>
        <taxon>Endopterygota</taxon>
        <taxon>Lepidoptera</taxon>
        <taxon>Glossata</taxon>
        <taxon>Ditrysia</taxon>
        <taxon>Pyraloidea</taxon>
        <taxon>Crambidae</taxon>
        <taxon>Crambinae</taxon>
        <taxon>Diatraea</taxon>
    </lineage>
</organism>
<evidence type="ECO:0000256" key="2">
    <source>
        <dbReference type="SAM" id="SignalP"/>
    </source>
</evidence>
<reference evidence="3" key="1">
    <citation type="submission" date="2021-12" db="EMBL/GenBank/DDBJ databases">
        <authorList>
            <person name="King R."/>
        </authorList>
    </citation>
    <scope>NUCLEOTIDE SEQUENCE</scope>
</reference>
<feature type="compositionally biased region" description="Acidic residues" evidence="1">
    <location>
        <begin position="153"/>
        <end position="168"/>
    </location>
</feature>
<feature type="region of interest" description="Disordered" evidence="1">
    <location>
        <begin position="227"/>
        <end position="292"/>
    </location>
</feature>
<gene>
    <name evidence="3" type="ORF">DIATSA_LOCUS12148</name>
</gene>
<evidence type="ECO:0000256" key="1">
    <source>
        <dbReference type="SAM" id="MobiDB-lite"/>
    </source>
</evidence>
<dbReference type="AlphaFoldDB" id="A0A9N9WJ47"/>
<reference evidence="3" key="2">
    <citation type="submission" date="2022-10" db="EMBL/GenBank/DDBJ databases">
        <authorList>
            <consortium name="ENA_rothamsted_submissions"/>
            <consortium name="culmorum"/>
            <person name="King R."/>
        </authorList>
    </citation>
    <scope>NUCLEOTIDE SEQUENCE</scope>
</reference>
<proteinExistence type="predicted"/>
<feature type="signal peptide" evidence="2">
    <location>
        <begin position="1"/>
        <end position="18"/>
    </location>
</feature>
<feature type="compositionally biased region" description="Gly residues" evidence="1">
    <location>
        <begin position="24"/>
        <end position="145"/>
    </location>
</feature>
<dbReference type="Proteomes" id="UP001153714">
    <property type="component" value="Chromosome 7"/>
</dbReference>
<name>A0A9N9WJ47_9NEOP</name>
<dbReference type="EMBL" id="OU893338">
    <property type="protein sequence ID" value="CAG9794800.1"/>
    <property type="molecule type" value="Genomic_DNA"/>
</dbReference>
<feature type="region of interest" description="Disordered" evidence="1">
    <location>
        <begin position="20"/>
        <end position="188"/>
    </location>
</feature>
<dbReference type="OrthoDB" id="7184365at2759"/>
<evidence type="ECO:0000313" key="3">
    <source>
        <dbReference type="EMBL" id="CAG9794800.1"/>
    </source>
</evidence>